<protein>
    <submittedName>
        <fullName evidence="2">Nitrate reductase molybdenum cofactor assembly chaperone NarJ</fullName>
    </submittedName>
</protein>
<reference evidence="2 3" key="1">
    <citation type="submission" date="2019-07" db="EMBL/GenBank/DDBJ databases">
        <title>Tepidimonas thermarum AA-1 draft genome.</title>
        <authorList>
            <person name="Da Costa M.S."/>
            <person name="Froufe H.J.C."/>
            <person name="Egas C."/>
            <person name="Albuquerque L."/>
        </authorList>
    </citation>
    <scope>NUCLEOTIDE SEQUENCE [LARGE SCALE GENOMIC DNA]</scope>
    <source>
        <strain evidence="2 3">AA-1</strain>
    </source>
</reference>
<keyword evidence="3" id="KW-1185">Reference proteome</keyword>
<evidence type="ECO:0000313" key="3">
    <source>
        <dbReference type="Proteomes" id="UP000318542"/>
    </source>
</evidence>
<dbReference type="Pfam" id="PF02613">
    <property type="entry name" value="Nitrate_red_del"/>
    <property type="match status" value="1"/>
</dbReference>
<proteinExistence type="predicted"/>
<dbReference type="AlphaFoldDB" id="A0A554WWW4"/>
<dbReference type="EMBL" id="VJOL01000067">
    <property type="protein sequence ID" value="TSE28051.1"/>
    <property type="molecule type" value="Genomic_DNA"/>
</dbReference>
<dbReference type="SUPFAM" id="SSF89155">
    <property type="entry name" value="TorD-like"/>
    <property type="match status" value="1"/>
</dbReference>
<dbReference type="NCBIfam" id="TIGR00684">
    <property type="entry name" value="narJ"/>
    <property type="match status" value="1"/>
</dbReference>
<dbReference type="RefSeq" id="WP_143904212.1">
    <property type="nucleotide sequence ID" value="NZ_VJOL01000067.1"/>
</dbReference>
<organism evidence="2 3">
    <name type="scientific">Tepidimonas thermarum</name>
    <dbReference type="NCBI Taxonomy" id="335431"/>
    <lineage>
        <taxon>Bacteria</taxon>
        <taxon>Pseudomonadati</taxon>
        <taxon>Pseudomonadota</taxon>
        <taxon>Betaproteobacteria</taxon>
        <taxon>Burkholderiales</taxon>
        <taxon>Tepidimonas</taxon>
    </lineage>
</organism>
<dbReference type="GO" id="GO:0051082">
    <property type="term" value="F:unfolded protein binding"/>
    <property type="evidence" value="ECO:0007669"/>
    <property type="project" value="InterPro"/>
</dbReference>
<dbReference type="Proteomes" id="UP000318542">
    <property type="component" value="Unassembled WGS sequence"/>
</dbReference>
<accession>A0A554WWW4</accession>
<dbReference type="InterPro" id="IPR036411">
    <property type="entry name" value="TorD-like_sf"/>
</dbReference>
<evidence type="ECO:0000256" key="1">
    <source>
        <dbReference type="ARBA" id="ARBA00023063"/>
    </source>
</evidence>
<dbReference type="PANTHER" id="PTHR43680:SF2">
    <property type="entry name" value="NITRATE REDUCTASE MOLYBDENUM COFACTOR ASSEMBLY CHAPERONE NARJ"/>
    <property type="match status" value="1"/>
</dbReference>
<dbReference type="GO" id="GO:0051131">
    <property type="term" value="P:chaperone-mediated protein complex assembly"/>
    <property type="evidence" value="ECO:0007669"/>
    <property type="project" value="InterPro"/>
</dbReference>
<gene>
    <name evidence="2" type="primary">narJ</name>
    <name evidence="2" type="ORF">Tther_02396</name>
</gene>
<name>A0A554WWW4_9BURK</name>
<dbReference type="PANTHER" id="PTHR43680">
    <property type="entry name" value="NITRATE REDUCTASE MOLYBDENUM COFACTOR ASSEMBLY CHAPERONE"/>
    <property type="match status" value="1"/>
</dbReference>
<keyword evidence="1" id="KW-0534">Nitrate assimilation</keyword>
<sequence>MHPHRLTYTLRALAFLLRYPDHEVRARAPEALQVMAEEGAVPPGRLRRLQALVANWQRQDGYDVEAAYVETFDRGRSTSLHLFEHVHGDSRERGPAMIDLLRTYEAAGLHLRSHELPDYLPVLLEFASTQPPDIARGLVGEVAHIVNAVVGALLRRRSAYADVLMAVLEACGQTVEPVEPDDEPGLDASWAEPEAFGGCPVAAATGSERPVHLVRRRPDATASVV</sequence>
<dbReference type="Gene3D" id="1.10.3480.10">
    <property type="entry name" value="TorD-like"/>
    <property type="match status" value="1"/>
</dbReference>
<dbReference type="InterPro" id="IPR003765">
    <property type="entry name" value="NO3_reductase_chaperone_NarJ"/>
</dbReference>
<dbReference type="OrthoDB" id="8478585at2"/>
<dbReference type="GO" id="GO:0016530">
    <property type="term" value="F:metallochaperone activity"/>
    <property type="evidence" value="ECO:0007669"/>
    <property type="project" value="TreeGrafter"/>
</dbReference>
<dbReference type="GO" id="GO:0042128">
    <property type="term" value="P:nitrate assimilation"/>
    <property type="evidence" value="ECO:0007669"/>
    <property type="project" value="UniProtKB-KW"/>
</dbReference>
<evidence type="ECO:0000313" key="2">
    <source>
        <dbReference type="EMBL" id="TSE28051.1"/>
    </source>
</evidence>
<dbReference type="InterPro" id="IPR020945">
    <property type="entry name" value="DMSO/NO3_reduct_chaperone"/>
</dbReference>
<comment type="caution">
    <text evidence="2">The sequence shown here is derived from an EMBL/GenBank/DDBJ whole genome shotgun (WGS) entry which is preliminary data.</text>
</comment>